<dbReference type="AlphaFoldDB" id="A0A9D4T9X2"/>
<dbReference type="VEuPathDB" id="VectorBase:RSAN_052201"/>
<proteinExistence type="predicted"/>
<reference evidence="4" key="2">
    <citation type="submission" date="2021-09" db="EMBL/GenBank/DDBJ databases">
        <authorList>
            <person name="Jia N."/>
            <person name="Wang J."/>
            <person name="Shi W."/>
            <person name="Du L."/>
            <person name="Sun Y."/>
            <person name="Zhan W."/>
            <person name="Jiang J."/>
            <person name="Wang Q."/>
            <person name="Zhang B."/>
            <person name="Ji P."/>
            <person name="Sakyi L.B."/>
            <person name="Cui X."/>
            <person name="Yuan T."/>
            <person name="Jiang B."/>
            <person name="Yang W."/>
            <person name="Lam T.T.-Y."/>
            <person name="Chang Q."/>
            <person name="Ding S."/>
            <person name="Wang X."/>
            <person name="Zhu J."/>
            <person name="Ruan X."/>
            <person name="Zhao L."/>
            <person name="Wei J."/>
            <person name="Que T."/>
            <person name="Du C."/>
            <person name="Cheng J."/>
            <person name="Dai P."/>
            <person name="Han X."/>
            <person name="Huang E."/>
            <person name="Gao Y."/>
            <person name="Liu J."/>
            <person name="Shao H."/>
            <person name="Ye R."/>
            <person name="Li L."/>
            <person name="Wei W."/>
            <person name="Wang X."/>
            <person name="Wang C."/>
            <person name="Huo Q."/>
            <person name="Li W."/>
            <person name="Guo W."/>
            <person name="Chen H."/>
            <person name="Chen S."/>
            <person name="Zhou L."/>
            <person name="Zhou L."/>
            <person name="Ni X."/>
            <person name="Tian J."/>
            <person name="Zhou Y."/>
            <person name="Sheng Y."/>
            <person name="Liu T."/>
            <person name="Pan Y."/>
            <person name="Xia L."/>
            <person name="Li J."/>
            <person name="Zhao F."/>
            <person name="Cao W."/>
        </authorList>
    </citation>
    <scope>NUCLEOTIDE SEQUENCE</scope>
    <source>
        <strain evidence="4">Rsan-2018</strain>
        <tissue evidence="4">Larvae</tissue>
    </source>
</reference>
<dbReference type="Pfam" id="PF00076">
    <property type="entry name" value="RRM_1"/>
    <property type="match status" value="1"/>
</dbReference>
<reference evidence="4" key="1">
    <citation type="journal article" date="2020" name="Cell">
        <title>Large-Scale Comparative Analyses of Tick Genomes Elucidate Their Genetic Diversity and Vector Capacities.</title>
        <authorList>
            <consortium name="Tick Genome and Microbiome Consortium (TIGMIC)"/>
            <person name="Jia N."/>
            <person name="Wang J."/>
            <person name="Shi W."/>
            <person name="Du L."/>
            <person name="Sun Y."/>
            <person name="Zhan W."/>
            <person name="Jiang J.F."/>
            <person name="Wang Q."/>
            <person name="Zhang B."/>
            <person name="Ji P."/>
            <person name="Bell-Sakyi L."/>
            <person name="Cui X.M."/>
            <person name="Yuan T.T."/>
            <person name="Jiang B.G."/>
            <person name="Yang W.F."/>
            <person name="Lam T.T."/>
            <person name="Chang Q.C."/>
            <person name="Ding S.J."/>
            <person name="Wang X.J."/>
            <person name="Zhu J.G."/>
            <person name="Ruan X.D."/>
            <person name="Zhao L."/>
            <person name="Wei J.T."/>
            <person name="Ye R.Z."/>
            <person name="Que T.C."/>
            <person name="Du C.H."/>
            <person name="Zhou Y.H."/>
            <person name="Cheng J.X."/>
            <person name="Dai P.F."/>
            <person name="Guo W.B."/>
            <person name="Han X.H."/>
            <person name="Huang E.J."/>
            <person name="Li L.F."/>
            <person name="Wei W."/>
            <person name="Gao Y.C."/>
            <person name="Liu J.Z."/>
            <person name="Shao H.Z."/>
            <person name="Wang X."/>
            <person name="Wang C.C."/>
            <person name="Yang T.C."/>
            <person name="Huo Q.B."/>
            <person name="Li W."/>
            <person name="Chen H.Y."/>
            <person name="Chen S.E."/>
            <person name="Zhou L.G."/>
            <person name="Ni X.B."/>
            <person name="Tian J.H."/>
            <person name="Sheng Y."/>
            <person name="Liu T."/>
            <person name="Pan Y.S."/>
            <person name="Xia L.Y."/>
            <person name="Li J."/>
            <person name="Zhao F."/>
            <person name="Cao W.C."/>
        </authorList>
    </citation>
    <scope>NUCLEOTIDE SEQUENCE</scope>
    <source>
        <strain evidence="4">Rsan-2018</strain>
    </source>
</reference>
<protein>
    <recommendedName>
        <fullName evidence="3">RRM domain-containing protein</fullName>
    </recommendedName>
</protein>
<keyword evidence="2" id="KW-0694">RNA-binding</keyword>
<accession>A0A9D4T9X2</accession>
<dbReference type="InterPro" id="IPR000504">
    <property type="entry name" value="RRM_dom"/>
</dbReference>
<keyword evidence="5" id="KW-1185">Reference proteome</keyword>
<comment type="caution">
    <text evidence="4">The sequence shown here is derived from an EMBL/GenBank/DDBJ whole genome shotgun (WGS) entry which is preliminary data.</text>
</comment>
<organism evidence="4 5">
    <name type="scientific">Rhipicephalus sanguineus</name>
    <name type="common">Brown dog tick</name>
    <name type="synonym">Ixodes sanguineus</name>
    <dbReference type="NCBI Taxonomy" id="34632"/>
    <lineage>
        <taxon>Eukaryota</taxon>
        <taxon>Metazoa</taxon>
        <taxon>Ecdysozoa</taxon>
        <taxon>Arthropoda</taxon>
        <taxon>Chelicerata</taxon>
        <taxon>Arachnida</taxon>
        <taxon>Acari</taxon>
        <taxon>Parasitiformes</taxon>
        <taxon>Ixodida</taxon>
        <taxon>Ixodoidea</taxon>
        <taxon>Ixodidae</taxon>
        <taxon>Rhipicephalinae</taxon>
        <taxon>Rhipicephalus</taxon>
        <taxon>Rhipicephalus</taxon>
    </lineage>
</organism>
<dbReference type="PANTHER" id="PTHR13976">
    <property type="entry name" value="HETEROGENEOUS NUCLEAR RIBONUCLEOPROTEIN-RELATED"/>
    <property type="match status" value="1"/>
</dbReference>
<dbReference type="Proteomes" id="UP000821837">
    <property type="component" value="Chromosome 1"/>
</dbReference>
<dbReference type="InterPro" id="IPR035979">
    <property type="entry name" value="RBD_domain_sf"/>
</dbReference>
<dbReference type="InterPro" id="IPR012677">
    <property type="entry name" value="Nucleotide-bd_a/b_plait_sf"/>
</dbReference>
<dbReference type="InterPro" id="IPR050666">
    <property type="entry name" value="ESRP"/>
</dbReference>
<gene>
    <name evidence="4" type="ORF">HPB52_012384</name>
</gene>
<dbReference type="EMBL" id="JABSTV010001245">
    <property type="protein sequence ID" value="KAH7983509.1"/>
    <property type="molecule type" value="Genomic_DNA"/>
</dbReference>
<dbReference type="GO" id="GO:0003723">
    <property type="term" value="F:RNA binding"/>
    <property type="evidence" value="ECO:0007669"/>
    <property type="project" value="UniProtKB-KW"/>
</dbReference>
<evidence type="ECO:0000313" key="5">
    <source>
        <dbReference type="Proteomes" id="UP000821837"/>
    </source>
</evidence>
<feature type="domain" description="RRM" evidence="3">
    <location>
        <begin position="25"/>
        <end position="66"/>
    </location>
</feature>
<sequence length="71" mass="7853">MEVNGEAAESDTATKYCATLTADCIQIQRNTDGRPNGEAVVTFPSRAEAERAIQEKNRQNIGSRYIELFMA</sequence>
<keyword evidence="1" id="KW-0677">Repeat</keyword>
<dbReference type="Gene3D" id="3.30.70.330">
    <property type="match status" value="1"/>
</dbReference>
<evidence type="ECO:0000256" key="1">
    <source>
        <dbReference type="ARBA" id="ARBA00022737"/>
    </source>
</evidence>
<evidence type="ECO:0000259" key="3">
    <source>
        <dbReference type="Pfam" id="PF00076"/>
    </source>
</evidence>
<dbReference type="SUPFAM" id="SSF54928">
    <property type="entry name" value="RNA-binding domain, RBD"/>
    <property type="match status" value="1"/>
</dbReference>
<evidence type="ECO:0000256" key="2">
    <source>
        <dbReference type="ARBA" id="ARBA00022884"/>
    </source>
</evidence>
<name>A0A9D4T9X2_RHISA</name>
<evidence type="ECO:0000313" key="4">
    <source>
        <dbReference type="EMBL" id="KAH7983509.1"/>
    </source>
</evidence>